<comment type="caution">
    <text evidence="2">The sequence shown here is derived from an EMBL/GenBank/DDBJ whole genome shotgun (WGS) entry which is preliminary data.</text>
</comment>
<protein>
    <submittedName>
        <fullName evidence="2">Uncharacterized protein</fullName>
    </submittedName>
</protein>
<organism evidence="2 3">
    <name type="scientific">Aeromonas eucrenophila</name>
    <dbReference type="NCBI Taxonomy" id="649"/>
    <lineage>
        <taxon>Bacteria</taxon>
        <taxon>Pseudomonadati</taxon>
        <taxon>Pseudomonadota</taxon>
        <taxon>Gammaproteobacteria</taxon>
        <taxon>Aeromonadales</taxon>
        <taxon>Aeromonadaceae</taxon>
        <taxon>Aeromonas</taxon>
    </lineage>
</organism>
<dbReference type="Proteomes" id="UP001596132">
    <property type="component" value="Unassembled WGS sequence"/>
</dbReference>
<accession>A0ABW0YF83</accession>
<feature type="compositionally biased region" description="Basic and acidic residues" evidence="1">
    <location>
        <begin position="47"/>
        <end position="64"/>
    </location>
</feature>
<feature type="region of interest" description="Disordered" evidence="1">
    <location>
        <begin position="19"/>
        <end position="64"/>
    </location>
</feature>
<name>A0ABW0YF83_9GAMM</name>
<dbReference type="RefSeq" id="WP_042643337.1">
    <property type="nucleotide sequence ID" value="NZ_CDDF01000014.1"/>
</dbReference>
<evidence type="ECO:0000256" key="1">
    <source>
        <dbReference type="SAM" id="MobiDB-lite"/>
    </source>
</evidence>
<proteinExistence type="predicted"/>
<evidence type="ECO:0000313" key="3">
    <source>
        <dbReference type="Proteomes" id="UP001596132"/>
    </source>
</evidence>
<reference evidence="3" key="1">
    <citation type="journal article" date="2019" name="Int. J. Syst. Evol. Microbiol.">
        <title>The Global Catalogue of Microorganisms (GCM) 10K type strain sequencing project: providing services to taxonomists for standard genome sequencing and annotation.</title>
        <authorList>
            <consortium name="The Broad Institute Genomics Platform"/>
            <consortium name="The Broad Institute Genome Sequencing Center for Infectious Disease"/>
            <person name="Wu L."/>
            <person name="Ma J."/>
        </authorList>
    </citation>
    <scope>NUCLEOTIDE SEQUENCE [LARGE SCALE GENOMIC DNA]</scope>
    <source>
        <strain evidence="3">KCTC 15012</strain>
    </source>
</reference>
<keyword evidence="3" id="KW-1185">Reference proteome</keyword>
<evidence type="ECO:0000313" key="2">
    <source>
        <dbReference type="EMBL" id="MFC5706733.1"/>
    </source>
</evidence>
<sequence length="64" mass="7074">MRNTVSHLLSRLLNSGAAFEAPQARRDTAATRQDAPSQENRGTQAQQHKELNSIKSTKEVNGKK</sequence>
<dbReference type="EMBL" id="JBHSPP010000015">
    <property type="protein sequence ID" value="MFC5706733.1"/>
    <property type="molecule type" value="Genomic_DNA"/>
</dbReference>
<feature type="compositionally biased region" description="Polar residues" evidence="1">
    <location>
        <begin position="37"/>
        <end position="46"/>
    </location>
</feature>
<gene>
    <name evidence="2" type="ORF">ACFPVW_11825</name>
</gene>